<comment type="caution">
    <text evidence="2">The sequence shown here is derived from an EMBL/GenBank/DDBJ whole genome shotgun (WGS) entry which is preliminary data.</text>
</comment>
<evidence type="ECO:0000256" key="1">
    <source>
        <dbReference type="SAM" id="MobiDB-lite"/>
    </source>
</evidence>
<protein>
    <submittedName>
        <fullName evidence="2">Uncharacterized protein</fullName>
    </submittedName>
</protein>
<gene>
    <name evidence="2" type="ORF">PCASD_17840</name>
</gene>
<dbReference type="EMBL" id="PGCI01000351">
    <property type="protein sequence ID" value="PLW28828.1"/>
    <property type="molecule type" value="Genomic_DNA"/>
</dbReference>
<organism evidence="2 3">
    <name type="scientific">Puccinia coronata f. sp. avenae</name>
    <dbReference type="NCBI Taxonomy" id="200324"/>
    <lineage>
        <taxon>Eukaryota</taxon>
        <taxon>Fungi</taxon>
        <taxon>Dikarya</taxon>
        <taxon>Basidiomycota</taxon>
        <taxon>Pucciniomycotina</taxon>
        <taxon>Pucciniomycetes</taxon>
        <taxon>Pucciniales</taxon>
        <taxon>Pucciniaceae</taxon>
        <taxon>Puccinia</taxon>
    </lineage>
</organism>
<feature type="region of interest" description="Disordered" evidence="1">
    <location>
        <begin position="1"/>
        <end position="39"/>
    </location>
</feature>
<name>A0A2N5TTS5_9BASI</name>
<sequence length="98" mass="10687">MFPGEGQAGRVVHSNHARGTRQGDAIECSDWSGHPSHPQRVQLAHRVTRLTLSELNHGTITALKIIPPEPRHESSTSKRSGVRTVGVHREFGASVIPI</sequence>
<proteinExistence type="predicted"/>
<reference evidence="2 3" key="1">
    <citation type="submission" date="2017-11" db="EMBL/GenBank/DDBJ databases">
        <title>De novo assembly and phasing of dikaryotic genomes from two isolates of Puccinia coronata f. sp. avenae, the causal agent of oat crown rust.</title>
        <authorList>
            <person name="Miller M.E."/>
            <person name="Zhang Y."/>
            <person name="Omidvar V."/>
            <person name="Sperschneider J."/>
            <person name="Schwessinger B."/>
            <person name="Raley C."/>
            <person name="Palmer J.M."/>
            <person name="Garnica D."/>
            <person name="Upadhyaya N."/>
            <person name="Rathjen J."/>
            <person name="Taylor J.M."/>
            <person name="Park R.F."/>
            <person name="Dodds P.N."/>
            <person name="Hirsch C.D."/>
            <person name="Kianian S.F."/>
            <person name="Figueroa M."/>
        </authorList>
    </citation>
    <scope>NUCLEOTIDE SEQUENCE [LARGE SCALE GENOMIC DNA]</scope>
    <source>
        <strain evidence="2">12SD80</strain>
    </source>
</reference>
<dbReference type="AlphaFoldDB" id="A0A2N5TTS5"/>
<evidence type="ECO:0000313" key="3">
    <source>
        <dbReference type="Proteomes" id="UP000235392"/>
    </source>
</evidence>
<accession>A0A2N5TTS5</accession>
<dbReference type="Proteomes" id="UP000235392">
    <property type="component" value="Unassembled WGS sequence"/>
</dbReference>
<evidence type="ECO:0000313" key="2">
    <source>
        <dbReference type="EMBL" id="PLW28828.1"/>
    </source>
</evidence>